<accession>A0A9W9S7Y2</accession>
<feature type="compositionally biased region" description="Basic and acidic residues" evidence="1">
    <location>
        <begin position="114"/>
        <end position="123"/>
    </location>
</feature>
<feature type="compositionally biased region" description="Basic and acidic residues" evidence="1">
    <location>
        <begin position="91"/>
        <end position="100"/>
    </location>
</feature>
<dbReference type="Proteomes" id="UP001147752">
    <property type="component" value="Unassembled WGS sequence"/>
</dbReference>
<dbReference type="AlphaFoldDB" id="A0A9W9S7Y2"/>
<feature type="compositionally biased region" description="Basic and acidic residues" evidence="1">
    <location>
        <begin position="249"/>
        <end position="296"/>
    </location>
</feature>
<organism evidence="2 3">
    <name type="scientific">Penicillium concentricum</name>
    <dbReference type="NCBI Taxonomy" id="293559"/>
    <lineage>
        <taxon>Eukaryota</taxon>
        <taxon>Fungi</taxon>
        <taxon>Dikarya</taxon>
        <taxon>Ascomycota</taxon>
        <taxon>Pezizomycotina</taxon>
        <taxon>Eurotiomycetes</taxon>
        <taxon>Eurotiomycetidae</taxon>
        <taxon>Eurotiales</taxon>
        <taxon>Aspergillaceae</taxon>
        <taxon>Penicillium</taxon>
    </lineage>
</organism>
<dbReference type="GeneID" id="81461954"/>
<feature type="compositionally biased region" description="Basic residues" evidence="1">
    <location>
        <begin position="207"/>
        <end position="227"/>
    </location>
</feature>
<feature type="compositionally biased region" description="Polar residues" evidence="1">
    <location>
        <begin position="175"/>
        <end position="186"/>
    </location>
</feature>
<reference evidence="2" key="2">
    <citation type="journal article" date="2023" name="IMA Fungus">
        <title>Comparative genomic study of the Penicillium genus elucidates a diverse pangenome and 15 lateral gene transfer events.</title>
        <authorList>
            <person name="Petersen C."/>
            <person name="Sorensen T."/>
            <person name="Nielsen M.R."/>
            <person name="Sondergaard T.E."/>
            <person name="Sorensen J.L."/>
            <person name="Fitzpatrick D.A."/>
            <person name="Frisvad J.C."/>
            <person name="Nielsen K.L."/>
        </authorList>
    </citation>
    <scope>NUCLEOTIDE SEQUENCE</scope>
    <source>
        <strain evidence="2">IBT 3081</strain>
    </source>
</reference>
<feature type="region of interest" description="Disordered" evidence="1">
    <location>
        <begin position="167"/>
        <end position="326"/>
    </location>
</feature>
<protein>
    <submittedName>
        <fullName evidence="2">Uncharacterized protein</fullName>
    </submittedName>
</protein>
<dbReference type="EMBL" id="JAPZBT010000002">
    <property type="protein sequence ID" value="KAJ5373035.1"/>
    <property type="molecule type" value="Genomic_DNA"/>
</dbReference>
<gene>
    <name evidence="2" type="ORF">N7517_005041</name>
</gene>
<feature type="compositionally biased region" description="Polar residues" evidence="1">
    <location>
        <begin position="229"/>
        <end position="247"/>
    </location>
</feature>
<evidence type="ECO:0000313" key="3">
    <source>
        <dbReference type="Proteomes" id="UP001147752"/>
    </source>
</evidence>
<sequence length="326" mass="36515">MDLTSVRGTKLSDIVVDHRPSTGRGKKITLAQEAVLRRLYEEELPSVSNGKVQGKTFWANLASRFHEQTGREYSWLSVKRRAAGWRQNSPEVDRRLDTSHGSELGVEDSVAEPSHQDIARESPRQQGSGDSEQTALAQKKPSLHPEDSTTLGLSQLERSPSVGNWLPRNLLSGVTDPSQDSNSNIKSPRVSQRRPRSRSPQRVSQPRYRRRSPSTRRTKIISNRLHHQLASSSDEIVTSGPNPSSGCSRAHEDMQPGHLDKRNPPGFSRVHESVENDERENNPHDSARFKHGESKVSKGLLASPHLSEQDDLPLGPTRIMRRRVAR</sequence>
<evidence type="ECO:0000313" key="2">
    <source>
        <dbReference type="EMBL" id="KAJ5373035.1"/>
    </source>
</evidence>
<keyword evidence="3" id="KW-1185">Reference proteome</keyword>
<evidence type="ECO:0000256" key="1">
    <source>
        <dbReference type="SAM" id="MobiDB-lite"/>
    </source>
</evidence>
<reference evidence="2" key="1">
    <citation type="submission" date="2022-12" db="EMBL/GenBank/DDBJ databases">
        <authorList>
            <person name="Petersen C."/>
        </authorList>
    </citation>
    <scope>NUCLEOTIDE SEQUENCE</scope>
    <source>
        <strain evidence="2">IBT 3081</strain>
    </source>
</reference>
<proteinExistence type="predicted"/>
<name>A0A9W9S7Y2_9EURO</name>
<feature type="region of interest" description="Disordered" evidence="1">
    <location>
        <begin position="84"/>
        <end position="150"/>
    </location>
</feature>
<dbReference type="RefSeq" id="XP_056579021.1">
    <property type="nucleotide sequence ID" value="XM_056722771.1"/>
</dbReference>
<feature type="compositionally biased region" description="Polar residues" evidence="1">
    <location>
        <begin position="124"/>
        <end position="136"/>
    </location>
</feature>
<dbReference type="OrthoDB" id="4414363at2759"/>
<comment type="caution">
    <text evidence="2">The sequence shown here is derived from an EMBL/GenBank/DDBJ whole genome shotgun (WGS) entry which is preliminary data.</text>
</comment>